<accession>A0A0D8XNZ6</accession>
<evidence type="ECO:0000313" key="2">
    <source>
        <dbReference type="Proteomes" id="UP000053766"/>
    </source>
</evidence>
<dbReference type="Gene3D" id="2.60.40.150">
    <property type="entry name" value="C2 domain"/>
    <property type="match status" value="1"/>
</dbReference>
<dbReference type="EMBL" id="KN716357">
    <property type="protein sequence ID" value="KJH46353.1"/>
    <property type="molecule type" value="Genomic_DNA"/>
</dbReference>
<reference evidence="2" key="2">
    <citation type="journal article" date="2016" name="Sci. Rep.">
        <title>Dictyocaulus viviparus genome, variome and transcriptome elucidate lungworm biology and support future intervention.</title>
        <authorList>
            <person name="McNulty S.N."/>
            <person name="Strube C."/>
            <person name="Rosa B.A."/>
            <person name="Martin J.C."/>
            <person name="Tyagi R."/>
            <person name="Choi Y.J."/>
            <person name="Wang Q."/>
            <person name="Hallsworth Pepin K."/>
            <person name="Zhang X."/>
            <person name="Ozersky P."/>
            <person name="Wilson R.K."/>
            <person name="Sternberg P.W."/>
            <person name="Gasser R.B."/>
            <person name="Mitreva M."/>
        </authorList>
    </citation>
    <scope>NUCLEOTIDE SEQUENCE [LARGE SCALE GENOMIC DNA]</scope>
    <source>
        <strain evidence="2">HannoverDv2000</strain>
    </source>
</reference>
<reference evidence="1 2" key="1">
    <citation type="submission" date="2013-11" db="EMBL/GenBank/DDBJ databases">
        <title>Draft genome of the bovine lungworm Dictyocaulus viviparus.</title>
        <authorList>
            <person name="Mitreva M."/>
        </authorList>
    </citation>
    <scope>NUCLEOTIDE SEQUENCE [LARGE SCALE GENOMIC DNA]</scope>
    <source>
        <strain evidence="1 2">HannoverDv2000</strain>
    </source>
</reference>
<dbReference type="STRING" id="29172.A0A0D8XNZ6"/>
<sequence>MKMLYDTPKGTKFFETFFLDVYEFFFDHVTLEDLDTKSVTISVFHHGGAKLGKDLLIGEATIPLREIQELNTRKEVKIIEEIKPEAHKLMLAISLCKVAVSIGKYFDQ</sequence>
<keyword evidence="2" id="KW-1185">Reference proteome</keyword>
<dbReference type="AlphaFoldDB" id="A0A0D8XNZ6"/>
<dbReference type="OrthoDB" id="9947256at2759"/>
<name>A0A0D8XNZ6_DICVI</name>
<dbReference type="SUPFAM" id="SSF49562">
    <property type="entry name" value="C2 domain (Calcium/lipid-binding domain, CaLB)"/>
    <property type="match status" value="1"/>
</dbReference>
<organism evidence="1 2">
    <name type="scientific">Dictyocaulus viviparus</name>
    <name type="common">Bovine lungworm</name>
    <dbReference type="NCBI Taxonomy" id="29172"/>
    <lineage>
        <taxon>Eukaryota</taxon>
        <taxon>Metazoa</taxon>
        <taxon>Ecdysozoa</taxon>
        <taxon>Nematoda</taxon>
        <taxon>Chromadorea</taxon>
        <taxon>Rhabditida</taxon>
        <taxon>Rhabditina</taxon>
        <taxon>Rhabditomorpha</taxon>
        <taxon>Strongyloidea</taxon>
        <taxon>Metastrongylidae</taxon>
        <taxon>Dictyocaulus</taxon>
    </lineage>
</organism>
<proteinExistence type="predicted"/>
<dbReference type="InterPro" id="IPR035892">
    <property type="entry name" value="C2_domain_sf"/>
</dbReference>
<dbReference type="Proteomes" id="UP000053766">
    <property type="component" value="Unassembled WGS sequence"/>
</dbReference>
<evidence type="ECO:0000313" key="1">
    <source>
        <dbReference type="EMBL" id="KJH46353.1"/>
    </source>
</evidence>
<gene>
    <name evidence="1" type="ORF">DICVIV_07595</name>
</gene>
<protein>
    <submittedName>
        <fullName evidence="1">Uncharacterized protein</fullName>
    </submittedName>
</protein>